<keyword evidence="4 5" id="KW-0949">S-adenosyl-L-methionine</keyword>
<dbReference type="PANTHER" id="PTHR10920">
    <property type="entry name" value="RIBOSOMAL RNA METHYLTRANSFERASE"/>
    <property type="match status" value="1"/>
</dbReference>
<reference evidence="8" key="1">
    <citation type="journal article" date="2022" name="Nat. Microbiol.">
        <title>Unique mobile elements and scalable gene flow at the prokaryote-eukaryote boundary revealed by circularized Asgard archaea genomes.</title>
        <authorList>
            <person name="Wu F."/>
            <person name="Speth D.R."/>
            <person name="Philosof A."/>
            <person name="Cremiere A."/>
            <person name="Narayanan A."/>
            <person name="Barco R.A."/>
            <person name="Connon S.A."/>
            <person name="Amend J.P."/>
            <person name="Antoshechkin I.A."/>
            <person name="Orphan V.J."/>
        </authorList>
    </citation>
    <scope>NUCLEOTIDE SEQUENCE</scope>
    <source>
        <strain evidence="8">PM71</strain>
    </source>
</reference>
<accession>A0A9Y1BMY2</accession>
<dbReference type="SUPFAM" id="SSF53335">
    <property type="entry name" value="S-adenosyl-L-methionine-dependent methyltransferases"/>
    <property type="match status" value="1"/>
</dbReference>
<organism evidence="8">
    <name type="scientific">Candidatus Heimdallarchaeum aukensis</name>
    <dbReference type="NCBI Taxonomy" id="2876573"/>
    <lineage>
        <taxon>Archaea</taxon>
        <taxon>Promethearchaeati</taxon>
        <taxon>Candidatus Heimdallarchaeota</taxon>
        <taxon>Candidatus Heimdallarchaeia (ex Rinke et al. 2021) (nom. nud.)</taxon>
        <taxon>Candidatus Heimdallarchaeales</taxon>
        <taxon>Candidatus Heimdallarchaeaceae</taxon>
        <taxon>Candidatus Heimdallarchaeum</taxon>
    </lineage>
</organism>
<feature type="binding site" evidence="5">
    <location>
        <position position="49"/>
    </location>
    <ligand>
        <name>S-adenosyl-L-methionine</name>
        <dbReference type="ChEBI" id="CHEBI:59789"/>
    </ligand>
</feature>
<evidence type="ECO:0000256" key="2">
    <source>
        <dbReference type="ARBA" id="ARBA00022603"/>
    </source>
</evidence>
<gene>
    <name evidence="5" type="primary">rlmE</name>
    <name evidence="8" type="ORF">K9W45_05495</name>
</gene>
<comment type="similarity">
    <text evidence="5">Belongs to the class I-like SAM-binding methyltransferase superfamily. RNA methyltransferase RlmE family.</text>
</comment>
<dbReference type="InterPro" id="IPR050082">
    <property type="entry name" value="RNA_methyltr_RlmE"/>
</dbReference>
<keyword evidence="1 5" id="KW-0698">rRNA processing</keyword>
<keyword evidence="3 5" id="KW-0808">Transferase</keyword>
<dbReference type="GO" id="GO:0008650">
    <property type="term" value="F:rRNA (uridine-2'-O-)-methyltransferase activity"/>
    <property type="evidence" value="ECO:0007669"/>
    <property type="project" value="UniProtKB-UniRule"/>
</dbReference>
<evidence type="ECO:0000256" key="6">
    <source>
        <dbReference type="PIRSR" id="PIRSR005461-1"/>
    </source>
</evidence>
<proteinExistence type="inferred from homology"/>
<keyword evidence="5" id="KW-0963">Cytoplasm</keyword>
<dbReference type="Proteomes" id="UP001201020">
    <property type="component" value="Chromosome"/>
</dbReference>
<dbReference type="PIRSF" id="PIRSF005461">
    <property type="entry name" value="23S_rRNA_mtase"/>
    <property type="match status" value="1"/>
</dbReference>
<dbReference type="EC" id="2.1.1.166" evidence="5"/>
<dbReference type="Pfam" id="PF01728">
    <property type="entry name" value="FtsJ"/>
    <property type="match status" value="1"/>
</dbReference>
<evidence type="ECO:0000259" key="7">
    <source>
        <dbReference type="Pfam" id="PF01728"/>
    </source>
</evidence>
<protein>
    <recommendedName>
        <fullName evidence="5">Ribosomal RNA large subunit methyltransferase E</fullName>
        <ecNumber evidence="5">2.1.1.166</ecNumber>
    </recommendedName>
    <alternativeName>
        <fullName evidence="5">23S rRNA Um2552 methyltransferase</fullName>
    </alternativeName>
    <alternativeName>
        <fullName evidence="5">rRNA (uridine-2'-O-)-methyltransferase</fullName>
    </alternativeName>
</protein>
<dbReference type="AlphaFoldDB" id="A0A9Y1BMY2"/>
<feature type="domain" description="Ribosomal RNA methyltransferase FtsJ" evidence="7">
    <location>
        <begin position="17"/>
        <end position="191"/>
    </location>
</feature>
<evidence type="ECO:0000256" key="4">
    <source>
        <dbReference type="ARBA" id="ARBA00022691"/>
    </source>
</evidence>
<comment type="subcellular location">
    <subcellularLocation>
        <location evidence="5">Cytoplasm</location>
    </subcellularLocation>
</comment>
<feature type="binding site" evidence="5">
    <location>
        <position position="110"/>
    </location>
    <ligand>
        <name>S-adenosyl-L-methionine</name>
        <dbReference type="ChEBI" id="CHEBI:59789"/>
    </ligand>
</feature>
<dbReference type="InterPro" id="IPR002877">
    <property type="entry name" value="RNA_MeTrfase_FtsJ_dom"/>
</dbReference>
<dbReference type="EMBL" id="CP084166">
    <property type="protein sequence ID" value="UJG41919.1"/>
    <property type="molecule type" value="Genomic_DNA"/>
</dbReference>
<dbReference type="InterPro" id="IPR015507">
    <property type="entry name" value="rRNA-MeTfrase_E"/>
</dbReference>
<comment type="catalytic activity">
    <reaction evidence="5">
        <text>uridine(2552) in 23S rRNA + S-adenosyl-L-methionine = 2'-O-methyluridine(2552) in 23S rRNA + S-adenosyl-L-homocysteine + H(+)</text>
        <dbReference type="Rhea" id="RHEA:42720"/>
        <dbReference type="Rhea" id="RHEA-COMP:10202"/>
        <dbReference type="Rhea" id="RHEA-COMP:10203"/>
        <dbReference type="ChEBI" id="CHEBI:15378"/>
        <dbReference type="ChEBI" id="CHEBI:57856"/>
        <dbReference type="ChEBI" id="CHEBI:59789"/>
        <dbReference type="ChEBI" id="CHEBI:65315"/>
        <dbReference type="ChEBI" id="CHEBI:74478"/>
        <dbReference type="EC" id="2.1.1.166"/>
    </reaction>
</comment>
<name>A0A9Y1BMY2_9ARCH</name>
<evidence type="ECO:0000256" key="5">
    <source>
        <dbReference type="HAMAP-Rule" id="MF_01547"/>
    </source>
</evidence>
<dbReference type="GO" id="GO:0005737">
    <property type="term" value="C:cytoplasm"/>
    <property type="evidence" value="ECO:0007669"/>
    <property type="project" value="UniProtKB-SubCell"/>
</dbReference>
<dbReference type="PANTHER" id="PTHR10920:SF13">
    <property type="entry name" value="PRE-RRNA 2'-O-RIBOSE RNA METHYLTRANSFERASE FTSJ3"/>
    <property type="match status" value="1"/>
</dbReference>
<dbReference type="Gene3D" id="3.40.50.150">
    <property type="entry name" value="Vaccinia Virus protein VP39"/>
    <property type="match status" value="1"/>
</dbReference>
<sequence length="194" mass="22028">MPHDADYFYDKAKKQGYRSRASYKLLQIHEKFHIFKKNQIVVDLGASPGGWTQVASEKVGNNGLVIAIDKAYIPPLNLKNVEILQMDIMNEIISEYLKDRYGLVDVLLSDCAPNVSGKWSLDHSIQIMLAERALRIAEDILKDEGWIVVKVFQGDQFANFISYAKKVFTTVKLFKPQASRKKSAEIYLVANTKS</sequence>
<feature type="binding site" evidence="5">
    <location>
        <position position="51"/>
    </location>
    <ligand>
        <name>S-adenosyl-L-methionine</name>
        <dbReference type="ChEBI" id="CHEBI:59789"/>
    </ligand>
</feature>
<feature type="binding site" evidence="5">
    <location>
        <position position="69"/>
    </location>
    <ligand>
        <name>S-adenosyl-L-methionine</name>
        <dbReference type="ChEBI" id="CHEBI:59789"/>
    </ligand>
</feature>
<dbReference type="InterPro" id="IPR029063">
    <property type="entry name" value="SAM-dependent_MTases_sf"/>
</dbReference>
<dbReference type="HAMAP" id="MF_01547">
    <property type="entry name" value="RNA_methyltr_E"/>
    <property type="match status" value="1"/>
</dbReference>
<keyword evidence="2 5" id="KW-0489">Methyltransferase</keyword>
<feature type="active site" description="Proton acceptor" evidence="5 6">
    <location>
        <position position="150"/>
    </location>
</feature>
<evidence type="ECO:0000313" key="8">
    <source>
        <dbReference type="EMBL" id="UJG41919.1"/>
    </source>
</evidence>
<comment type="function">
    <text evidence="5">Specifically methylates the uridine in position 2552 of 23S rRNA at the 2'-O position of the ribose in the fully assembled 50S ribosomal subunit.</text>
</comment>
<evidence type="ECO:0000256" key="1">
    <source>
        <dbReference type="ARBA" id="ARBA00022552"/>
    </source>
</evidence>
<evidence type="ECO:0000256" key="3">
    <source>
        <dbReference type="ARBA" id="ARBA00022679"/>
    </source>
</evidence>
<feature type="binding site" evidence="5">
    <location>
        <position position="87"/>
    </location>
    <ligand>
        <name>S-adenosyl-L-methionine</name>
        <dbReference type="ChEBI" id="CHEBI:59789"/>
    </ligand>
</feature>